<protein>
    <recommendedName>
        <fullName evidence="3">Restriction endonuclease</fullName>
    </recommendedName>
</protein>
<evidence type="ECO:0008006" key="3">
    <source>
        <dbReference type="Google" id="ProtNLM"/>
    </source>
</evidence>
<dbReference type="InterPro" id="IPR011335">
    <property type="entry name" value="Restrct_endonuc-II-like"/>
</dbReference>
<accession>A0ABZ2YSS8</accession>
<proteinExistence type="predicted"/>
<evidence type="ECO:0000313" key="2">
    <source>
        <dbReference type="Proteomes" id="UP001485459"/>
    </source>
</evidence>
<gene>
    <name evidence="1" type="ORF">WJU16_02965</name>
</gene>
<reference evidence="2" key="1">
    <citation type="submission" date="2024-03" db="EMBL/GenBank/DDBJ databases">
        <title>Chitinophaga horti sp. nov., isolated from garden soil.</title>
        <authorList>
            <person name="Lee D.S."/>
            <person name="Han D.M."/>
            <person name="Baek J.H."/>
            <person name="Choi D.G."/>
            <person name="Jeon J.H."/>
            <person name="Jeon C.O."/>
        </authorList>
    </citation>
    <scope>NUCLEOTIDE SEQUENCE [LARGE SCALE GENOMIC DNA]</scope>
    <source>
        <strain evidence="2">GPA1</strain>
    </source>
</reference>
<dbReference type="Proteomes" id="UP001485459">
    <property type="component" value="Chromosome"/>
</dbReference>
<sequence length="457" mass="52963">MNVTEKDGKIYVELSDGTITMTYEEAMERLKRTEEAMNFTNKWLALFGGQQISVGEYVEGDTDAYTKMELFYDEACKWVESEINTSDDPLKFVTTFNTIVTQVINGLQRKLIMPAVKYTDQIKHQIKVFEDLRHFMFEIHHILLGAKKMAEFRTYIDFRALIDKFGNREELMQQYQHQSRLAPNKRVMIEKRISTLVNAHEKFSCSHHFWIHTGQHQLTLEFGQYSRIGYSWIINGNSITWKDLDIVTLNNVTLNAAMPFDRRTEAYVSIIHQLIRGGALAYHISFLEEELDRLKNASADNPRSISSTVHKIHFYDLQGRGFERLTFAYLVRTVNYPKVLKWYGESGGEGGRDIWAEADGESWCFQCKNYPNLPFSKIKKDIDRLVKEGEIPDHYVVVAGGTVSKTAQDKIRAYCKDNNIANTQIWTGAEFEESLRSKAPDLLKRFFNGEEFPEISD</sequence>
<dbReference type="RefSeq" id="WP_341836839.1">
    <property type="nucleotide sequence ID" value="NZ_CP149822.1"/>
</dbReference>
<dbReference type="EMBL" id="CP149822">
    <property type="protein sequence ID" value="WZN41996.1"/>
    <property type="molecule type" value="Genomic_DNA"/>
</dbReference>
<keyword evidence="2" id="KW-1185">Reference proteome</keyword>
<organism evidence="1 2">
    <name type="scientific">Chitinophaga pollutisoli</name>
    <dbReference type="NCBI Taxonomy" id="3133966"/>
    <lineage>
        <taxon>Bacteria</taxon>
        <taxon>Pseudomonadati</taxon>
        <taxon>Bacteroidota</taxon>
        <taxon>Chitinophagia</taxon>
        <taxon>Chitinophagales</taxon>
        <taxon>Chitinophagaceae</taxon>
        <taxon>Chitinophaga</taxon>
    </lineage>
</organism>
<evidence type="ECO:0000313" key="1">
    <source>
        <dbReference type="EMBL" id="WZN41996.1"/>
    </source>
</evidence>
<name>A0ABZ2YSS8_9BACT</name>
<dbReference type="SUPFAM" id="SSF52980">
    <property type="entry name" value="Restriction endonuclease-like"/>
    <property type="match status" value="1"/>
</dbReference>